<dbReference type="InterPro" id="IPR052059">
    <property type="entry name" value="CR_Ser/Thr_kinase"/>
</dbReference>
<dbReference type="PROSITE" id="PS00107">
    <property type="entry name" value="PROTEIN_KINASE_ATP"/>
    <property type="match status" value="1"/>
</dbReference>
<feature type="transmembrane region" description="Helical" evidence="18">
    <location>
        <begin position="400"/>
        <end position="424"/>
    </location>
</feature>
<dbReference type="InterPro" id="IPR000719">
    <property type="entry name" value="Prot_kinase_dom"/>
</dbReference>
<keyword evidence="4" id="KW-0808">Transferase</keyword>
<keyword evidence="7" id="KW-0677">Repeat</keyword>
<dbReference type="PROSITE" id="PS00108">
    <property type="entry name" value="PROTEIN_KINASE_ST"/>
    <property type="match status" value="1"/>
</dbReference>
<keyword evidence="6" id="KW-0732">Signal</keyword>
<evidence type="ECO:0000256" key="15">
    <source>
        <dbReference type="ARBA" id="ARBA00047558"/>
    </source>
</evidence>
<dbReference type="AlphaFoldDB" id="A0AAN9MWA0"/>
<evidence type="ECO:0000256" key="10">
    <source>
        <dbReference type="ARBA" id="ARBA00022840"/>
    </source>
</evidence>
<proteinExistence type="predicted"/>
<name>A0AAN9MWA0_CANGL</name>
<evidence type="ECO:0000313" key="22">
    <source>
        <dbReference type="Proteomes" id="UP001367508"/>
    </source>
</evidence>
<keyword evidence="3" id="KW-0597">Phosphoprotein</keyword>
<evidence type="ECO:0000259" key="19">
    <source>
        <dbReference type="PROSITE" id="PS50011"/>
    </source>
</evidence>
<feature type="domain" description="Gnk2-homologous" evidence="20">
    <location>
        <begin position="282"/>
        <end position="386"/>
    </location>
</feature>
<evidence type="ECO:0000256" key="18">
    <source>
        <dbReference type="SAM" id="Phobius"/>
    </source>
</evidence>
<dbReference type="CDD" id="cd23509">
    <property type="entry name" value="Gnk2-like"/>
    <property type="match status" value="2"/>
</dbReference>
<comment type="catalytic activity">
    <reaction evidence="15">
        <text>L-seryl-[protein] + ATP = O-phospho-L-seryl-[protein] + ADP + H(+)</text>
        <dbReference type="Rhea" id="RHEA:17989"/>
        <dbReference type="Rhea" id="RHEA-COMP:9863"/>
        <dbReference type="Rhea" id="RHEA-COMP:11604"/>
        <dbReference type="ChEBI" id="CHEBI:15378"/>
        <dbReference type="ChEBI" id="CHEBI:29999"/>
        <dbReference type="ChEBI" id="CHEBI:30616"/>
        <dbReference type="ChEBI" id="CHEBI:83421"/>
        <dbReference type="ChEBI" id="CHEBI:456216"/>
    </reaction>
</comment>
<dbReference type="Gene3D" id="1.10.510.10">
    <property type="entry name" value="Transferase(Phosphotransferase) domain 1"/>
    <property type="match status" value="1"/>
</dbReference>
<comment type="subcellular location">
    <subcellularLocation>
        <location evidence="1">Membrane</location>
        <topology evidence="1">Single-pass membrane protein</topology>
    </subcellularLocation>
</comment>
<evidence type="ECO:0000256" key="6">
    <source>
        <dbReference type="ARBA" id="ARBA00022729"/>
    </source>
</evidence>
<keyword evidence="5 18" id="KW-0812">Transmembrane</keyword>
<keyword evidence="22" id="KW-1185">Reference proteome</keyword>
<evidence type="ECO:0000256" key="9">
    <source>
        <dbReference type="ARBA" id="ARBA00022777"/>
    </source>
</evidence>
<dbReference type="InterPro" id="IPR038408">
    <property type="entry name" value="GNK2_sf"/>
</dbReference>
<dbReference type="FunFam" id="3.30.430.20:FF:000015">
    <property type="entry name" value="Cysteine-rich receptor-like protein kinase 3"/>
    <property type="match status" value="1"/>
</dbReference>
<feature type="domain" description="Gnk2-homologous" evidence="20">
    <location>
        <begin position="175"/>
        <end position="277"/>
    </location>
</feature>
<evidence type="ECO:0000256" key="11">
    <source>
        <dbReference type="ARBA" id="ARBA00022989"/>
    </source>
</evidence>
<dbReference type="GO" id="GO:0004674">
    <property type="term" value="F:protein serine/threonine kinase activity"/>
    <property type="evidence" value="ECO:0007669"/>
    <property type="project" value="UniProtKB-KW"/>
</dbReference>
<evidence type="ECO:0000256" key="5">
    <source>
        <dbReference type="ARBA" id="ARBA00022692"/>
    </source>
</evidence>
<evidence type="ECO:0008006" key="23">
    <source>
        <dbReference type="Google" id="ProtNLM"/>
    </source>
</evidence>
<keyword evidence="8 17" id="KW-0547">Nucleotide-binding</keyword>
<dbReference type="InterPro" id="IPR008271">
    <property type="entry name" value="Ser/Thr_kinase_AS"/>
</dbReference>
<evidence type="ECO:0000256" key="12">
    <source>
        <dbReference type="ARBA" id="ARBA00023136"/>
    </source>
</evidence>
<dbReference type="Pfam" id="PF01657">
    <property type="entry name" value="Stress-antifung"/>
    <property type="match status" value="2"/>
</dbReference>
<dbReference type="FunFam" id="3.30.430.20:FF:000005">
    <property type="entry name" value="Cysteine-rich receptor-like protein kinase 2"/>
    <property type="match status" value="1"/>
</dbReference>
<dbReference type="PROSITE" id="PS51473">
    <property type="entry name" value="GNK2"/>
    <property type="match status" value="2"/>
</dbReference>
<dbReference type="FunFam" id="3.30.200.20:FF:001208">
    <property type="entry name" value="Putative DUF26-domain receptor-like protein kinase family protein"/>
    <property type="match status" value="1"/>
</dbReference>
<evidence type="ECO:0000256" key="14">
    <source>
        <dbReference type="ARBA" id="ARBA00023180"/>
    </source>
</evidence>
<evidence type="ECO:0000256" key="3">
    <source>
        <dbReference type="ARBA" id="ARBA00022553"/>
    </source>
</evidence>
<dbReference type="SUPFAM" id="SSF56112">
    <property type="entry name" value="Protein kinase-like (PK-like)"/>
    <property type="match status" value="1"/>
</dbReference>
<keyword evidence="2" id="KW-0723">Serine/threonine-protein kinase</keyword>
<dbReference type="Pfam" id="PF00069">
    <property type="entry name" value="Pkinase"/>
    <property type="match status" value="1"/>
</dbReference>
<keyword evidence="11 18" id="KW-1133">Transmembrane helix</keyword>
<evidence type="ECO:0000256" key="2">
    <source>
        <dbReference type="ARBA" id="ARBA00022527"/>
    </source>
</evidence>
<evidence type="ECO:0000256" key="8">
    <source>
        <dbReference type="ARBA" id="ARBA00022741"/>
    </source>
</evidence>
<dbReference type="SMART" id="SM00220">
    <property type="entry name" value="S_TKc"/>
    <property type="match status" value="1"/>
</dbReference>
<evidence type="ECO:0000256" key="7">
    <source>
        <dbReference type="ARBA" id="ARBA00022737"/>
    </source>
</evidence>
<protein>
    <recommendedName>
        <fullName evidence="23">Cysteine-rich receptor-like protein kinase 2</fullName>
    </recommendedName>
</protein>
<dbReference type="InterPro" id="IPR002902">
    <property type="entry name" value="GNK2"/>
</dbReference>
<evidence type="ECO:0000256" key="4">
    <source>
        <dbReference type="ARBA" id="ARBA00022679"/>
    </source>
</evidence>
<feature type="binding site" evidence="17">
    <location>
        <position position="494"/>
    </location>
    <ligand>
        <name>ATP</name>
        <dbReference type="ChEBI" id="CHEBI:30616"/>
    </ligand>
</feature>
<keyword evidence="12 18" id="KW-0472">Membrane</keyword>
<organism evidence="21 22">
    <name type="scientific">Canavalia gladiata</name>
    <name type="common">Sword bean</name>
    <name type="synonym">Dolichos gladiatus</name>
    <dbReference type="NCBI Taxonomy" id="3824"/>
    <lineage>
        <taxon>Eukaryota</taxon>
        <taxon>Viridiplantae</taxon>
        <taxon>Streptophyta</taxon>
        <taxon>Embryophyta</taxon>
        <taxon>Tracheophyta</taxon>
        <taxon>Spermatophyta</taxon>
        <taxon>Magnoliopsida</taxon>
        <taxon>eudicotyledons</taxon>
        <taxon>Gunneridae</taxon>
        <taxon>Pentapetalae</taxon>
        <taxon>rosids</taxon>
        <taxon>fabids</taxon>
        <taxon>Fabales</taxon>
        <taxon>Fabaceae</taxon>
        <taxon>Papilionoideae</taxon>
        <taxon>50 kb inversion clade</taxon>
        <taxon>NPAAA clade</taxon>
        <taxon>indigoferoid/millettioid clade</taxon>
        <taxon>Phaseoleae</taxon>
        <taxon>Canavalia</taxon>
    </lineage>
</organism>
<comment type="catalytic activity">
    <reaction evidence="16">
        <text>L-threonyl-[protein] + ATP = O-phospho-L-threonyl-[protein] + ADP + H(+)</text>
        <dbReference type="Rhea" id="RHEA:46608"/>
        <dbReference type="Rhea" id="RHEA-COMP:11060"/>
        <dbReference type="Rhea" id="RHEA-COMP:11605"/>
        <dbReference type="ChEBI" id="CHEBI:15378"/>
        <dbReference type="ChEBI" id="CHEBI:30013"/>
        <dbReference type="ChEBI" id="CHEBI:30616"/>
        <dbReference type="ChEBI" id="CHEBI:61977"/>
        <dbReference type="ChEBI" id="CHEBI:456216"/>
    </reaction>
</comment>
<dbReference type="FunFam" id="1.10.510.10:FF:000336">
    <property type="entry name" value="Cysteine-rich receptor-like protein kinase 2"/>
    <property type="match status" value="1"/>
</dbReference>
<dbReference type="InterPro" id="IPR011009">
    <property type="entry name" value="Kinase-like_dom_sf"/>
</dbReference>
<dbReference type="CDD" id="cd14066">
    <property type="entry name" value="STKc_IRAK"/>
    <property type="match status" value="1"/>
</dbReference>
<evidence type="ECO:0000256" key="17">
    <source>
        <dbReference type="PROSITE-ProRule" id="PRU10141"/>
    </source>
</evidence>
<keyword evidence="14" id="KW-0325">Glycoprotein</keyword>
<gene>
    <name evidence="21" type="ORF">VNO77_03838</name>
</gene>
<dbReference type="PANTHER" id="PTHR47973">
    <property type="entry name" value="CYSTEINE-RICH RECEPTOR-LIKE PROTEIN KINASE 3"/>
    <property type="match status" value="1"/>
</dbReference>
<dbReference type="EMBL" id="JAYMYQ010000001">
    <property type="protein sequence ID" value="KAK7361756.1"/>
    <property type="molecule type" value="Genomic_DNA"/>
</dbReference>
<evidence type="ECO:0000259" key="20">
    <source>
        <dbReference type="PROSITE" id="PS51473"/>
    </source>
</evidence>
<dbReference type="Gene3D" id="3.30.430.20">
    <property type="entry name" value="Gnk2 domain, C-X8-C-X2-C motif"/>
    <property type="match status" value="2"/>
</dbReference>
<reference evidence="21 22" key="1">
    <citation type="submission" date="2024-01" db="EMBL/GenBank/DDBJ databases">
        <title>The genomes of 5 underutilized Papilionoideae crops provide insights into root nodulation and disease resistanc.</title>
        <authorList>
            <person name="Jiang F."/>
        </authorList>
    </citation>
    <scope>NUCLEOTIDE SEQUENCE [LARGE SCALE GENOMIC DNA]</scope>
    <source>
        <strain evidence="21">LVBAO_FW01</strain>
        <tissue evidence="21">Leaves</tissue>
    </source>
</reference>
<keyword evidence="10 17" id="KW-0067">ATP-binding</keyword>
<keyword evidence="9" id="KW-0418">Kinase</keyword>
<dbReference type="PROSITE" id="PS50011">
    <property type="entry name" value="PROTEIN_KINASE_DOM"/>
    <property type="match status" value="1"/>
</dbReference>
<dbReference type="GO" id="GO:0016020">
    <property type="term" value="C:membrane"/>
    <property type="evidence" value="ECO:0007669"/>
    <property type="project" value="UniProtKB-SubCell"/>
</dbReference>
<dbReference type="Proteomes" id="UP001367508">
    <property type="component" value="Unassembled WGS sequence"/>
</dbReference>
<keyword evidence="13" id="KW-0675">Receptor</keyword>
<accession>A0AAN9MWA0</accession>
<dbReference type="Gene3D" id="3.30.200.20">
    <property type="entry name" value="Phosphorylase Kinase, domain 1"/>
    <property type="match status" value="1"/>
</dbReference>
<dbReference type="GO" id="GO:0005524">
    <property type="term" value="F:ATP binding"/>
    <property type="evidence" value="ECO:0007669"/>
    <property type="project" value="UniProtKB-UniRule"/>
</dbReference>
<sequence length="791" mass="88636">MDEMWDLEESLVDFSSCLQYSLHRAISKSQRDAFLHNLLKLIVYLKQSPGWLLHLTFYVSSTELFNVNHSFARRKQESCVRTLVPVLSHYIGSCIQEPFFSSLLKEYRAFGISHQWDSIYCANDGLTILKHNIATILIRIQSSQKMEKTVYFQCLVFLLMKYLLLSKTVMAEPRARTVKITCNNKLEHNTTIFVPNFVATMEKISEKMRNTGYGTAVVGTGGPDTNYGLAQCYGDLSLLDCVLCYAEARTVLPQCFPNNGGRIYLDGCFMRAENYSFYNEYIGPGDKAVCGNSTKKNASFQAAAKNAVLSALQAAPNNKGYAREKVAVSGTNDSAYVLANCWTSLDTRSCKACLENASSSIFGCLPWSEGRALNTGCIMRYSDKDFLNKEQENGSSRGDVVVIVIAVLSAMIVLVVGIAIVVYIRKLNYIQKKRRGSNDVEKLAKSLHHNSLNFKYSTLEKATESFAEANKIGQGGFGTVYKGVLPDGREIAIKRLYFNNRHRAADFYNEVNIISSVEHKNLVRLLGCSCSGPESLLVYEFLPNKSLDRFIFDKDKGRELNWDKRYEIIIGTVEGLVYLHENSKIRIIHRDIKAGNILLDAKLRAKIADFGLARSFQEDKSHISTAIAGTLGYMAPEYLAHGQLTEKADVYSFGVLLLEIVTGRQNNRSKASEYSDSVVIVTWKHFQSGSAEKLIDPQLVLDDQTGNVKNEILRVVHIGLLCTQEIPSLRPTMSKALQMLTKKEENLAAPSNPPFIDENTMELHDINDDPFYPLNAADSLATMSHSSFYPR</sequence>
<evidence type="ECO:0000256" key="13">
    <source>
        <dbReference type="ARBA" id="ARBA00023170"/>
    </source>
</evidence>
<comment type="caution">
    <text evidence="21">The sequence shown here is derived from an EMBL/GenBank/DDBJ whole genome shotgun (WGS) entry which is preliminary data.</text>
</comment>
<evidence type="ECO:0000256" key="16">
    <source>
        <dbReference type="ARBA" id="ARBA00047951"/>
    </source>
</evidence>
<evidence type="ECO:0000256" key="1">
    <source>
        <dbReference type="ARBA" id="ARBA00004167"/>
    </source>
</evidence>
<dbReference type="InterPro" id="IPR017441">
    <property type="entry name" value="Protein_kinase_ATP_BS"/>
</dbReference>
<evidence type="ECO:0000313" key="21">
    <source>
        <dbReference type="EMBL" id="KAK7361756.1"/>
    </source>
</evidence>
<feature type="domain" description="Protein kinase" evidence="19">
    <location>
        <begin position="466"/>
        <end position="720"/>
    </location>
</feature>